<keyword evidence="3" id="KW-1185">Reference proteome</keyword>
<dbReference type="Proteomes" id="UP000233556">
    <property type="component" value="Unassembled WGS sequence"/>
</dbReference>
<evidence type="ECO:0000313" key="3">
    <source>
        <dbReference type="Proteomes" id="UP000233556"/>
    </source>
</evidence>
<dbReference type="Pfam" id="PF00078">
    <property type="entry name" value="RVT_1"/>
    <property type="match status" value="1"/>
</dbReference>
<evidence type="ECO:0000259" key="1">
    <source>
        <dbReference type="Pfam" id="PF00078"/>
    </source>
</evidence>
<keyword evidence="2" id="KW-0695">RNA-directed DNA polymerase</keyword>
<dbReference type="InterPro" id="IPR000477">
    <property type="entry name" value="RT_dom"/>
</dbReference>
<feature type="domain" description="Reverse transcriptase" evidence="1">
    <location>
        <begin position="49"/>
        <end position="229"/>
    </location>
</feature>
<organism evidence="2 3">
    <name type="scientific">Limosa lapponica baueri</name>
    <dbReference type="NCBI Taxonomy" id="1758121"/>
    <lineage>
        <taxon>Eukaryota</taxon>
        <taxon>Metazoa</taxon>
        <taxon>Chordata</taxon>
        <taxon>Craniata</taxon>
        <taxon>Vertebrata</taxon>
        <taxon>Euteleostomi</taxon>
        <taxon>Archelosauria</taxon>
        <taxon>Archosauria</taxon>
        <taxon>Dinosauria</taxon>
        <taxon>Saurischia</taxon>
        <taxon>Theropoda</taxon>
        <taxon>Coelurosauria</taxon>
        <taxon>Aves</taxon>
        <taxon>Neognathae</taxon>
        <taxon>Neoaves</taxon>
        <taxon>Charadriiformes</taxon>
        <taxon>Scolopacidae</taxon>
        <taxon>Limosa</taxon>
    </lineage>
</organism>
<evidence type="ECO:0000313" key="2">
    <source>
        <dbReference type="EMBL" id="PKU47815.1"/>
    </source>
</evidence>
<dbReference type="OrthoDB" id="10063195at2759"/>
<dbReference type="AlphaFoldDB" id="A0A2I0UP32"/>
<reference evidence="3" key="2">
    <citation type="submission" date="2017-12" db="EMBL/GenBank/DDBJ databases">
        <title>Genome sequence of the Bar-tailed Godwit (Limosa lapponica baueri).</title>
        <authorList>
            <person name="Lima N.C.B."/>
            <person name="Parody-Merino A.M."/>
            <person name="Battley P.F."/>
            <person name="Fidler A.E."/>
            <person name="Prosdocimi F."/>
        </authorList>
    </citation>
    <scope>NUCLEOTIDE SEQUENCE [LARGE SCALE GENOMIC DNA]</scope>
</reference>
<keyword evidence="2" id="KW-0548">Nucleotidyltransferase</keyword>
<dbReference type="PANTHER" id="PTHR33332">
    <property type="entry name" value="REVERSE TRANSCRIPTASE DOMAIN-CONTAINING PROTEIN"/>
    <property type="match status" value="1"/>
</dbReference>
<keyword evidence="2" id="KW-0808">Transferase</keyword>
<accession>A0A2I0UP32</accession>
<name>A0A2I0UP32_LIMLA</name>
<protein>
    <submittedName>
        <fullName evidence="2">Rna-directed dna polymerase from mobile element jockey-like</fullName>
    </submittedName>
</protein>
<sequence>MNEIHQDVFDLSVLRGTGRFMTWCHVKVPSDLKKGNITAIFKKVEQEYAINYRSVSLTSVPGKIMKQILLEATSRTVSGSRGCGSGSSPSTKCHHSFSETLGMPSVQQLALQGEVNHPYTFIDFKKTLEWINIGPLVCHTQRGTVNGLMSKWKSVMSGIPQGLVLGPVLFNILVSDMDIGIECTLSKFADNTKLCGAVDMLEGRDSIQRDLDRFERWAHVNLMGFNKAK</sequence>
<gene>
    <name evidence="2" type="ORF">llap_1854</name>
</gene>
<dbReference type="GO" id="GO:0003964">
    <property type="term" value="F:RNA-directed DNA polymerase activity"/>
    <property type="evidence" value="ECO:0007669"/>
    <property type="project" value="UniProtKB-KW"/>
</dbReference>
<dbReference type="EMBL" id="KZ505668">
    <property type="protein sequence ID" value="PKU47815.1"/>
    <property type="molecule type" value="Genomic_DNA"/>
</dbReference>
<reference evidence="3" key="1">
    <citation type="submission" date="2017-11" db="EMBL/GenBank/DDBJ databases">
        <authorList>
            <person name="Lima N.C."/>
            <person name="Parody-Merino A.M."/>
            <person name="Battley P.F."/>
            <person name="Fidler A.E."/>
            <person name="Prosdocimi F."/>
        </authorList>
    </citation>
    <scope>NUCLEOTIDE SEQUENCE [LARGE SCALE GENOMIC DNA]</scope>
</reference>
<proteinExistence type="predicted"/>